<feature type="compositionally biased region" description="Acidic residues" evidence="9">
    <location>
        <begin position="199"/>
        <end position="218"/>
    </location>
</feature>
<dbReference type="eggNOG" id="KOG2747">
    <property type="taxonomic scope" value="Eukaryota"/>
</dbReference>
<feature type="region of interest" description="Disordered" evidence="9">
    <location>
        <begin position="261"/>
        <end position="286"/>
    </location>
</feature>
<keyword evidence="6 8" id="KW-0539">Nucleus</keyword>
<dbReference type="EMBL" id="CH902622">
    <property type="protein sequence ID" value="EDV34258.2"/>
    <property type="molecule type" value="Genomic_DNA"/>
</dbReference>
<protein>
    <recommendedName>
        <fullName evidence="3 8">Histone acetyltransferase</fullName>
        <ecNumber evidence="3 8">2.3.1.48</ecNumber>
    </recommendedName>
</protein>
<dbReference type="KEGG" id="dan:6503750"/>
<dbReference type="GO" id="GO:0106222">
    <property type="term" value="F:lncRNA binding"/>
    <property type="evidence" value="ECO:0007669"/>
    <property type="project" value="EnsemblMetazoa"/>
</dbReference>
<dbReference type="GO" id="GO:0016456">
    <property type="term" value="C:X chromosome located dosage compensation complex, transcription activating"/>
    <property type="evidence" value="ECO:0007669"/>
    <property type="project" value="EnsemblMetazoa"/>
</dbReference>
<keyword evidence="5" id="KW-0007">Acetylation</keyword>
<dbReference type="Pfam" id="PF17772">
    <property type="entry name" value="zf-MYST"/>
    <property type="match status" value="1"/>
</dbReference>
<dbReference type="OrthoDB" id="787137at2759"/>
<feature type="compositionally biased region" description="Low complexity" evidence="9">
    <location>
        <begin position="149"/>
        <end position="164"/>
    </location>
</feature>
<dbReference type="GO" id="GO:0005667">
    <property type="term" value="C:transcription regulator complex"/>
    <property type="evidence" value="ECO:0007669"/>
    <property type="project" value="EnsemblMetazoa"/>
</dbReference>
<comment type="similarity">
    <text evidence="2 8">Belongs to the MYST (SAS/MOZ) family.</text>
</comment>
<feature type="region of interest" description="Disordered" evidence="9">
    <location>
        <begin position="1"/>
        <end position="89"/>
    </location>
</feature>
<feature type="compositionally biased region" description="Acidic residues" evidence="9">
    <location>
        <begin position="111"/>
        <end position="129"/>
    </location>
</feature>
<gene>
    <name evidence="11" type="primary">Dana\GF21061</name>
    <name evidence="11" type="synonym">dana_GLEANR_4288</name>
    <name evidence="11" type="ORF">GF21061</name>
</gene>
<dbReference type="GO" id="GO:0009047">
    <property type="term" value="P:dosage compensation by hyperactivation of X chromosome"/>
    <property type="evidence" value="ECO:0007669"/>
    <property type="project" value="EnsemblMetazoa"/>
</dbReference>
<evidence type="ECO:0000256" key="5">
    <source>
        <dbReference type="ARBA" id="ARBA00022990"/>
    </source>
</evidence>
<feature type="active site" description="Proton donor/acceptor" evidence="7">
    <location>
        <position position="737"/>
    </location>
</feature>
<dbReference type="FunFam" id="3.40.630.30:FF:000002">
    <property type="entry name" value="Histone acetyltransferase"/>
    <property type="match status" value="1"/>
</dbReference>
<dbReference type="GO" id="GO:0000228">
    <property type="term" value="C:nuclear chromosome"/>
    <property type="evidence" value="ECO:0007669"/>
    <property type="project" value="EnsemblMetazoa"/>
</dbReference>
<dbReference type="FunCoup" id="B3MR53">
    <property type="interactions" value="1588"/>
</dbReference>
<dbReference type="Gene3D" id="3.40.630.30">
    <property type="match status" value="1"/>
</dbReference>
<evidence type="ECO:0000256" key="9">
    <source>
        <dbReference type="SAM" id="MobiDB-lite"/>
    </source>
</evidence>
<dbReference type="InterPro" id="IPR050603">
    <property type="entry name" value="MYST_HAT"/>
</dbReference>
<feature type="compositionally biased region" description="Low complexity" evidence="9">
    <location>
        <begin position="77"/>
        <end position="87"/>
    </location>
</feature>
<keyword evidence="12" id="KW-1185">Reference proteome</keyword>
<dbReference type="Pfam" id="PF01853">
    <property type="entry name" value="MOZ_SAS"/>
    <property type="match status" value="1"/>
</dbReference>
<name>B3MR53_DROAN</name>
<dbReference type="STRING" id="7217.B3MR53"/>
<dbReference type="GO" id="GO:0072487">
    <property type="term" value="C:MSL complex"/>
    <property type="evidence" value="ECO:0007669"/>
    <property type="project" value="EnsemblMetazoa"/>
</dbReference>
<dbReference type="PANTHER" id="PTHR10615">
    <property type="entry name" value="HISTONE ACETYLTRANSFERASE"/>
    <property type="match status" value="1"/>
</dbReference>
<comment type="catalytic activity">
    <reaction evidence="8">
        <text>L-lysyl-[protein] + acetyl-CoA = N(6)-acetyl-L-lysyl-[protein] + CoA + H(+)</text>
        <dbReference type="Rhea" id="RHEA:45948"/>
        <dbReference type="Rhea" id="RHEA-COMP:9752"/>
        <dbReference type="Rhea" id="RHEA-COMP:10731"/>
        <dbReference type="ChEBI" id="CHEBI:15378"/>
        <dbReference type="ChEBI" id="CHEBI:29969"/>
        <dbReference type="ChEBI" id="CHEBI:57287"/>
        <dbReference type="ChEBI" id="CHEBI:57288"/>
        <dbReference type="ChEBI" id="CHEBI:61930"/>
        <dbReference type="EC" id="2.3.1.48"/>
    </reaction>
</comment>
<dbReference type="EC" id="2.3.1.48" evidence="3 8"/>
<dbReference type="InParanoid" id="B3MR53"/>
<dbReference type="AlphaFoldDB" id="B3MR53"/>
<keyword evidence="11" id="KW-0012">Acyltransferase</keyword>
<proteinExistence type="inferred from homology"/>
<evidence type="ECO:0000256" key="2">
    <source>
        <dbReference type="ARBA" id="ARBA00010107"/>
    </source>
</evidence>
<dbReference type="GO" id="GO:0140861">
    <property type="term" value="P:DNA repair-dependent chromatin remodeling"/>
    <property type="evidence" value="ECO:0007669"/>
    <property type="project" value="EnsemblMetazoa"/>
</dbReference>
<dbReference type="GO" id="GO:0005705">
    <property type="term" value="C:polytene chromosome interband"/>
    <property type="evidence" value="ECO:0007669"/>
    <property type="project" value="EnsemblMetazoa"/>
</dbReference>
<feature type="region of interest" description="Disordered" evidence="9">
    <location>
        <begin position="106"/>
        <end position="179"/>
    </location>
</feature>
<evidence type="ECO:0000313" key="11">
    <source>
        <dbReference type="EMBL" id="EDV34258.2"/>
    </source>
</evidence>
<dbReference type="GO" id="GO:0035267">
    <property type="term" value="C:NuA4 histone acetyltransferase complex"/>
    <property type="evidence" value="ECO:0007669"/>
    <property type="project" value="TreeGrafter"/>
</dbReference>
<dbReference type="PANTHER" id="PTHR10615:SF82">
    <property type="entry name" value="HISTONE ACETYLTRANSFERASE KAT8"/>
    <property type="match status" value="1"/>
</dbReference>
<accession>B3MR53</accession>
<evidence type="ECO:0000256" key="6">
    <source>
        <dbReference type="ARBA" id="ARBA00023242"/>
    </source>
</evidence>
<dbReference type="InterPro" id="IPR025995">
    <property type="entry name" value="Tudor-knot"/>
</dbReference>
<evidence type="ECO:0000256" key="7">
    <source>
        <dbReference type="PIRSR" id="PIRSR602717-51"/>
    </source>
</evidence>
<dbReference type="InterPro" id="IPR040706">
    <property type="entry name" value="Zf-MYST"/>
</dbReference>
<dbReference type="HOGENOM" id="CLU_012139_1_0_1"/>
<organism evidence="11 12">
    <name type="scientific">Drosophila ananassae</name>
    <name type="common">Fruit fly</name>
    <dbReference type="NCBI Taxonomy" id="7217"/>
    <lineage>
        <taxon>Eukaryota</taxon>
        <taxon>Metazoa</taxon>
        <taxon>Ecdysozoa</taxon>
        <taxon>Arthropoda</taxon>
        <taxon>Hexapoda</taxon>
        <taxon>Insecta</taxon>
        <taxon>Pterygota</taxon>
        <taxon>Neoptera</taxon>
        <taxon>Endopterygota</taxon>
        <taxon>Diptera</taxon>
        <taxon>Brachycera</taxon>
        <taxon>Muscomorpha</taxon>
        <taxon>Ephydroidea</taxon>
        <taxon>Drosophilidae</taxon>
        <taxon>Drosophila</taxon>
        <taxon>Sophophora</taxon>
    </lineage>
</organism>
<dbReference type="GO" id="GO:0044545">
    <property type="term" value="C:NSL complex"/>
    <property type="evidence" value="ECO:0007669"/>
    <property type="project" value="EnsemblMetazoa"/>
</dbReference>
<dbReference type="GO" id="GO:0045893">
    <property type="term" value="P:positive regulation of DNA-templated transcription"/>
    <property type="evidence" value="ECO:0007669"/>
    <property type="project" value="EnsemblMetazoa"/>
</dbReference>
<comment type="subcellular location">
    <subcellularLocation>
        <location evidence="1 8">Nucleus</location>
    </subcellularLocation>
</comment>
<dbReference type="InterPro" id="IPR016181">
    <property type="entry name" value="Acyl_CoA_acyltransferase"/>
</dbReference>
<dbReference type="GO" id="GO:0030330">
    <property type="term" value="P:DNA damage response, signal transduction by p53 class mediator"/>
    <property type="evidence" value="ECO:0007669"/>
    <property type="project" value="EnsemblMetazoa"/>
</dbReference>
<dbReference type="Pfam" id="PF11717">
    <property type="entry name" value="Tudor-knot"/>
    <property type="match status" value="1"/>
</dbReference>
<evidence type="ECO:0000259" key="10">
    <source>
        <dbReference type="PROSITE" id="PS51726"/>
    </source>
</evidence>
<feature type="domain" description="MYST-type HAT" evidence="10">
    <location>
        <begin position="561"/>
        <end position="836"/>
    </location>
</feature>
<feature type="compositionally biased region" description="Acidic residues" evidence="9">
    <location>
        <begin position="357"/>
        <end position="369"/>
    </location>
</feature>
<evidence type="ECO:0000313" key="12">
    <source>
        <dbReference type="Proteomes" id="UP000007801"/>
    </source>
</evidence>
<dbReference type="InterPro" id="IPR002717">
    <property type="entry name" value="HAT_MYST-type"/>
</dbReference>
<feature type="region of interest" description="Disordered" evidence="9">
    <location>
        <begin position="199"/>
        <end position="222"/>
    </location>
</feature>
<evidence type="ECO:0000256" key="4">
    <source>
        <dbReference type="ARBA" id="ARBA00022679"/>
    </source>
</evidence>
<keyword evidence="4 11" id="KW-0808">Transferase</keyword>
<dbReference type="CTD" id="31518"/>
<dbReference type="Gene3D" id="2.30.30.140">
    <property type="match status" value="1"/>
</dbReference>
<feature type="region of interest" description="Disordered" evidence="9">
    <location>
        <begin position="316"/>
        <end position="369"/>
    </location>
</feature>
<dbReference type="InterPro" id="IPR016197">
    <property type="entry name" value="Chromo-like_dom_sf"/>
</dbReference>
<dbReference type="Gene3D" id="3.30.60.60">
    <property type="entry name" value="N-acetyl transferase-like"/>
    <property type="match status" value="1"/>
</dbReference>
<dbReference type="FunFam" id="1.10.10.10:FF:000022">
    <property type="entry name" value="Histone acetyltransferase"/>
    <property type="match status" value="1"/>
</dbReference>
<evidence type="ECO:0000256" key="8">
    <source>
        <dbReference type="RuleBase" id="RU361211"/>
    </source>
</evidence>
<evidence type="ECO:0000256" key="3">
    <source>
        <dbReference type="ARBA" id="ARBA00013184"/>
    </source>
</evidence>
<dbReference type="GO" id="GO:0046972">
    <property type="term" value="F:histone H4K16 acetyltransferase activity"/>
    <property type="evidence" value="ECO:0007669"/>
    <property type="project" value="EnsemblMetazoa"/>
</dbReference>
<dbReference type="GeneID" id="6503750"/>
<sequence length="850" mass="94720">MMSDAEQEQSGVGDIEEEEQDLGQGQEQEQEQELEQHHGEEEMGEPGGEQAGEEEVYTIQAGPPRTPVDDAAAELNSSLDISSSDQSAEYQTLDLTCAKAVREEGLPAAEAEAEVEPEAVAEAEADAELEGPPPKRERMHTSPISEDYSNPSRSSTSSSSGDSCSRYDEVSEGEVEVVPEQMQMQEEIMPEMEPAEIETVETDEPADPELDEDMETEDVPSPNTVVCMSDIDDLSHAPTKAIITEVVTIPAPLCLKLPLGPPAPPPPRGGMNDIPDTPASPTGAGAGTSMAIPSYLGGRYVYDRITELQQSSMFAMPPRLAPRDPRQRIMPPPMPIGTVLSANIETISDDSNQGEESSSEEEEEEDDDCIAVENDSTSGEATAATADPMLQKIDISEKSEKIYYIRRDDGTVHAGQVLQVRSSDNSASPDEYYVHYVGLNKRLDGWVGRHRISDNAEDLGGVTMTPQQAAINDQPGTSSQMLAQQAAAAAAATAAAAQRPKRAGNKDYYLSKCETNRYDYSDRKMTRYQKRRYDEINHVQKSHTELTALEAALEKEHESITKVRNIDKLQFGNYEIDPWYYSPFPGQYGTAKTLYVCEYCLKYMSLRKSYAYHQYQCEKRRPPGREIYRKGNISIFEVNGKEEPLYCQLLCLMAKLFLDHKVLYFDMDPFFFYILCETDREGSHIVGYFSKEKKSLDNNNVACILVLPPHQRKGFGKLLIAFSYVLSRKEGVIGSPEMPLSDLGRLSYRSYWAYTLLELMKNRCSPEQTTIKELSEMSGITHDDIIYTLQSMAMIKYWKGQNVICVTAKTIHDHLQLPQFKQPKLTIDLDYLAWKPHNTASTSRLSGVSG</sequence>
<dbReference type="PROSITE" id="PS51726">
    <property type="entry name" value="MYST_HAT"/>
    <property type="match status" value="1"/>
</dbReference>
<dbReference type="InterPro" id="IPR036388">
    <property type="entry name" value="WH-like_DNA-bd_sf"/>
</dbReference>
<evidence type="ECO:0000256" key="1">
    <source>
        <dbReference type="ARBA" id="ARBA00004123"/>
    </source>
</evidence>
<dbReference type="SUPFAM" id="SSF54160">
    <property type="entry name" value="Chromo domain-like"/>
    <property type="match status" value="1"/>
</dbReference>
<reference evidence="11 12" key="1">
    <citation type="journal article" date="2007" name="Nature">
        <title>Evolution of genes and genomes on the Drosophila phylogeny.</title>
        <authorList>
            <consortium name="Drosophila 12 Genomes Consortium"/>
            <person name="Clark A.G."/>
            <person name="Eisen M.B."/>
            <person name="Smith D.R."/>
            <person name="Bergman C.M."/>
            <person name="Oliver B."/>
            <person name="Markow T.A."/>
            <person name="Kaufman T.C."/>
            <person name="Kellis M."/>
            <person name="Gelbart W."/>
            <person name="Iyer V.N."/>
            <person name="Pollard D.A."/>
            <person name="Sackton T.B."/>
            <person name="Larracuente A.M."/>
            <person name="Singh N.D."/>
            <person name="Abad J.P."/>
            <person name="Abt D.N."/>
            <person name="Adryan B."/>
            <person name="Aguade M."/>
            <person name="Akashi H."/>
            <person name="Anderson W.W."/>
            <person name="Aquadro C.F."/>
            <person name="Ardell D.H."/>
            <person name="Arguello R."/>
            <person name="Artieri C.G."/>
            <person name="Barbash D.A."/>
            <person name="Barker D."/>
            <person name="Barsanti P."/>
            <person name="Batterham P."/>
            <person name="Batzoglou S."/>
            <person name="Begun D."/>
            <person name="Bhutkar A."/>
            <person name="Blanco E."/>
            <person name="Bosak S.A."/>
            <person name="Bradley R.K."/>
            <person name="Brand A.D."/>
            <person name="Brent M.R."/>
            <person name="Brooks A.N."/>
            <person name="Brown R.H."/>
            <person name="Butlin R.K."/>
            <person name="Caggese C."/>
            <person name="Calvi B.R."/>
            <person name="Bernardo de Carvalho A."/>
            <person name="Caspi A."/>
            <person name="Castrezana S."/>
            <person name="Celniker S.E."/>
            <person name="Chang J.L."/>
            <person name="Chapple C."/>
            <person name="Chatterji S."/>
            <person name="Chinwalla A."/>
            <person name="Civetta A."/>
            <person name="Clifton S.W."/>
            <person name="Comeron J.M."/>
            <person name="Costello J.C."/>
            <person name="Coyne J.A."/>
            <person name="Daub J."/>
            <person name="David R.G."/>
            <person name="Delcher A.L."/>
            <person name="Delehaunty K."/>
            <person name="Do C.B."/>
            <person name="Ebling H."/>
            <person name="Edwards K."/>
            <person name="Eickbush T."/>
            <person name="Evans J.D."/>
            <person name="Filipski A."/>
            <person name="Findeiss S."/>
            <person name="Freyhult E."/>
            <person name="Fulton L."/>
            <person name="Fulton R."/>
            <person name="Garcia A.C."/>
            <person name="Gardiner A."/>
            <person name="Garfield D.A."/>
            <person name="Garvin B.E."/>
            <person name="Gibson G."/>
            <person name="Gilbert D."/>
            <person name="Gnerre S."/>
            <person name="Godfrey J."/>
            <person name="Good R."/>
            <person name="Gotea V."/>
            <person name="Gravely B."/>
            <person name="Greenberg A.J."/>
            <person name="Griffiths-Jones S."/>
            <person name="Gross S."/>
            <person name="Guigo R."/>
            <person name="Gustafson E.A."/>
            <person name="Haerty W."/>
            <person name="Hahn M.W."/>
            <person name="Halligan D.L."/>
            <person name="Halpern A.L."/>
            <person name="Halter G.M."/>
            <person name="Han M.V."/>
            <person name="Heger A."/>
            <person name="Hillier L."/>
            <person name="Hinrichs A.S."/>
            <person name="Holmes I."/>
            <person name="Hoskins R.A."/>
            <person name="Hubisz M.J."/>
            <person name="Hultmark D."/>
            <person name="Huntley M.A."/>
            <person name="Jaffe D.B."/>
            <person name="Jagadeeshan S."/>
            <person name="Jeck W.R."/>
            <person name="Johnson J."/>
            <person name="Jones C.D."/>
            <person name="Jordan W.C."/>
            <person name="Karpen G.H."/>
            <person name="Kataoka E."/>
            <person name="Keightley P.D."/>
            <person name="Kheradpour P."/>
            <person name="Kirkness E.F."/>
            <person name="Koerich L.B."/>
            <person name="Kristiansen K."/>
            <person name="Kudrna D."/>
            <person name="Kulathinal R.J."/>
            <person name="Kumar S."/>
            <person name="Kwok R."/>
            <person name="Lander E."/>
            <person name="Langley C.H."/>
            <person name="Lapoint R."/>
            <person name="Lazzaro B.P."/>
            <person name="Lee S.J."/>
            <person name="Levesque L."/>
            <person name="Li R."/>
            <person name="Lin C.F."/>
            <person name="Lin M.F."/>
            <person name="Lindblad-Toh K."/>
            <person name="Llopart A."/>
            <person name="Long M."/>
            <person name="Low L."/>
            <person name="Lozovsky E."/>
            <person name="Lu J."/>
            <person name="Luo M."/>
            <person name="Machado C.A."/>
            <person name="Makalowski W."/>
            <person name="Marzo M."/>
            <person name="Matsuda M."/>
            <person name="Matzkin L."/>
            <person name="McAllister B."/>
            <person name="McBride C.S."/>
            <person name="McKernan B."/>
            <person name="McKernan K."/>
            <person name="Mendez-Lago M."/>
            <person name="Minx P."/>
            <person name="Mollenhauer M.U."/>
            <person name="Montooth K."/>
            <person name="Mount S.M."/>
            <person name="Mu X."/>
            <person name="Myers E."/>
            <person name="Negre B."/>
            <person name="Newfeld S."/>
            <person name="Nielsen R."/>
            <person name="Noor M.A."/>
            <person name="O'Grady P."/>
            <person name="Pachter L."/>
            <person name="Papaceit M."/>
            <person name="Parisi M.J."/>
            <person name="Parisi M."/>
            <person name="Parts L."/>
            <person name="Pedersen J.S."/>
            <person name="Pesole G."/>
            <person name="Phillippy A.M."/>
            <person name="Ponting C.P."/>
            <person name="Pop M."/>
            <person name="Porcelli D."/>
            <person name="Powell J.R."/>
            <person name="Prohaska S."/>
            <person name="Pruitt K."/>
            <person name="Puig M."/>
            <person name="Quesneville H."/>
            <person name="Ram K.R."/>
            <person name="Rand D."/>
            <person name="Rasmussen M.D."/>
            <person name="Reed L.K."/>
            <person name="Reenan R."/>
            <person name="Reily A."/>
            <person name="Remington K.A."/>
            <person name="Rieger T.T."/>
            <person name="Ritchie M.G."/>
            <person name="Robin C."/>
            <person name="Rogers Y.H."/>
            <person name="Rohde C."/>
            <person name="Rozas J."/>
            <person name="Rubenfield M.J."/>
            <person name="Ruiz A."/>
            <person name="Russo S."/>
            <person name="Salzberg S.L."/>
            <person name="Sanchez-Gracia A."/>
            <person name="Saranga D.J."/>
            <person name="Sato H."/>
            <person name="Schaeffer S.W."/>
            <person name="Schatz M.C."/>
            <person name="Schlenke T."/>
            <person name="Schwartz R."/>
            <person name="Segarra C."/>
            <person name="Singh R.S."/>
            <person name="Sirot L."/>
            <person name="Sirota M."/>
            <person name="Sisneros N.B."/>
            <person name="Smith C.D."/>
            <person name="Smith T.F."/>
            <person name="Spieth J."/>
            <person name="Stage D.E."/>
            <person name="Stark A."/>
            <person name="Stephan W."/>
            <person name="Strausberg R.L."/>
            <person name="Strempel S."/>
            <person name="Sturgill D."/>
            <person name="Sutton G."/>
            <person name="Sutton G.G."/>
            <person name="Tao W."/>
            <person name="Teichmann S."/>
            <person name="Tobari Y.N."/>
            <person name="Tomimura Y."/>
            <person name="Tsolas J.M."/>
            <person name="Valente V.L."/>
            <person name="Venter E."/>
            <person name="Venter J.C."/>
            <person name="Vicario S."/>
            <person name="Vieira F.G."/>
            <person name="Vilella A.J."/>
            <person name="Villasante A."/>
            <person name="Walenz B."/>
            <person name="Wang J."/>
            <person name="Wasserman M."/>
            <person name="Watts T."/>
            <person name="Wilson D."/>
            <person name="Wilson R.K."/>
            <person name="Wing R.A."/>
            <person name="Wolfner M.F."/>
            <person name="Wong A."/>
            <person name="Wong G.K."/>
            <person name="Wu C.I."/>
            <person name="Wu G."/>
            <person name="Yamamoto D."/>
            <person name="Yang H.P."/>
            <person name="Yang S.P."/>
            <person name="Yorke J.A."/>
            <person name="Yoshida K."/>
            <person name="Zdobnov E."/>
            <person name="Zhang P."/>
            <person name="Zhang Y."/>
            <person name="Zimin A.V."/>
            <person name="Baldwin J."/>
            <person name="Abdouelleil A."/>
            <person name="Abdulkadir J."/>
            <person name="Abebe A."/>
            <person name="Abera B."/>
            <person name="Abreu J."/>
            <person name="Acer S.C."/>
            <person name="Aftuck L."/>
            <person name="Alexander A."/>
            <person name="An P."/>
            <person name="Anderson E."/>
            <person name="Anderson S."/>
            <person name="Arachi H."/>
            <person name="Azer M."/>
            <person name="Bachantsang P."/>
            <person name="Barry A."/>
            <person name="Bayul T."/>
            <person name="Berlin A."/>
            <person name="Bessette D."/>
            <person name="Bloom T."/>
            <person name="Blye J."/>
            <person name="Boguslavskiy L."/>
            <person name="Bonnet C."/>
            <person name="Boukhgalter B."/>
            <person name="Bourzgui I."/>
            <person name="Brown A."/>
            <person name="Cahill P."/>
            <person name="Channer S."/>
            <person name="Cheshatsang Y."/>
            <person name="Chuda L."/>
            <person name="Citroen M."/>
            <person name="Collymore A."/>
            <person name="Cooke P."/>
            <person name="Costello M."/>
            <person name="D'Aco K."/>
            <person name="Daza R."/>
            <person name="De Haan G."/>
            <person name="DeGray S."/>
            <person name="DeMaso C."/>
            <person name="Dhargay N."/>
            <person name="Dooley K."/>
            <person name="Dooley E."/>
            <person name="Doricent M."/>
            <person name="Dorje P."/>
            <person name="Dorjee K."/>
            <person name="Dupes A."/>
            <person name="Elong R."/>
            <person name="Falk J."/>
            <person name="Farina A."/>
            <person name="Faro S."/>
            <person name="Ferguson D."/>
            <person name="Fisher S."/>
            <person name="Foley C.D."/>
            <person name="Franke A."/>
            <person name="Friedrich D."/>
            <person name="Gadbois L."/>
            <person name="Gearin G."/>
            <person name="Gearin C.R."/>
            <person name="Giannoukos G."/>
            <person name="Goode T."/>
            <person name="Graham J."/>
            <person name="Grandbois E."/>
            <person name="Grewal S."/>
            <person name="Gyaltsen K."/>
            <person name="Hafez N."/>
            <person name="Hagos B."/>
            <person name="Hall J."/>
            <person name="Henson C."/>
            <person name="Hollinger A."/>
            <person name="Honan T."/>
            <person name="Huard M.D."/>
            <person name="Hughes L."/>
            <person name="Hurhula B."/>
            <person name="Husby M.E."/>
            <person name="Kamat A."/>
            <person name="Kanga B."/>
            <person name="Kashin S."/>
            <person name="Khazanovich D."/>
            <person name="Kisner P."/>
            <person name="Lance K."/>
            <person name="Lara M."/>
            <person name="Lee W."/>
            <person name="Lennon N."/>
            <person name="Letendre F."/>
            <person name="LeVine R."/>
            <person name="Lipovsky A."/>
            <person name="Liu X."/>
            <person name="Liu J."/>
            <person name="Liu S."/>
            <person name="Lokyitsang T."/>
            <person name="Lokyitsang Y."/>
            <person name="Lubonja R."/>
            <person name="Lui A."/>
            <person name="MacDonald P."/>
            <person name="Magnisalis V."/>
            <person name="Maru K."/>
            <person name="Matthews C."/>
            <person name="McCusker W."/>
            <person name="McDonough S."/>
            <person name="Mehta T."/>
            <person name="Meldrim J."/>
            <person name="Meneus L."/>
            <person name="Mihai O."/>
            <person name="Mihalev A."/>
            <person name="Mihova T."/>
            <person name="Mittelman R."/>
            <person name="Mlenga V."/>
            <person name="Montmayeur A."/>
            <person name="Mulrain L."/>
            <person name="Navidi A."/>
            <person name="Naylor J."/>
            <person name="Negash T."/>
            <person name="Nguyen T."/>
            <person name="Nguyen N."/>
            <person name="Nicol R."/>
            <person name="Norbu C."/>
            <person name="Norbu N."/>
            <person name="Novod N."/>
            <person name="O'Neill B."/>
            <person name="Osman S."/>
            <person name="Markiewicz E."/>
            <person name="Oyono O.L."/>
            <person name="Patti C."/>
            <person name="Phunkhang P."/>
            <person name="Pierre F."/>
            <person name="Priest M."/>
            <person name="Raghuraman S."/>
            <person name="Rege F."/>
            <person name="Reyes R."/>
            <person name="Rise C."/>
            <person name="Rogov P."/>
            <person name="Ross K."/>
            <person name="Ryan E."/>
            <person name="Settipalli S."/>
            <person name="Shea T."/>
            <person name="Sherpa N."/>
            <person name="Shi L."/>
            <person name="Shih D."/>
            <person name="Sparrow T."/>
            <person name="Spaulding J."/>
            <person name="Stalker J."/>
            <person name="Stange-Thomann N."/>
            <person name="Stavropoulos S."/>
            <person name="Stone C."/>
            <person name="Strader C."/>
            <person name="Tesfaye S."/>
            <person name="Thomson T."/>
            <person name="Thoulutsang Y."/>
            <person name="Thoulutsang D."/>
            <person name="Topham K."/>
            <person name="Topping I."/>
            <person name="Tsamla T."/>
            <person name="Vassiliev H."/>
            <person name="Vo A."/>
            <person name="Wangchuk T."/>
            <person name="Wangdi T."/>
            <person name="Weiand M."/>
            <person name="Wilkinson J."/>
            <person name="Wilson A."/>
            <person name="Yadav S."/>
            <person name="Young G."/>
            <person name="Yu Q."/>
            <person name="Zembek L."/>
            <person name="Zhong D."/>
            <person name="Zimmer A."/>
            <person name="Zwirko Z."/>
            <person name="Jaffe D.B."/>
            <person name="Alvarez P."/>
            <person name="Brockman W."/>
            <person name="Butler J."/>
            <person name="Chin C."/>
            <person name="Gnerre S."/>
            <person name="Grabherr M."/>
            <person name="Kleber M."/>
            <person name="Mauceli E."/>
            <person name="MacCallum I."/>
        </authorList>
    </citation>
    <scope>NUCLEOTIDE SEQUENCE [LARGE SCALE GENOMIC DNA]</scope>
    <source>
        <strain evidence="12">Tucson 14024-0371.13</strain>
    </source>
</reference>
<dbReference type="Gene3D" id="1.10.10.10">
    <property type="entry name" value="Winged helix-like DNA-binding domain superfamily/Winged helix DNA-binding domain"/>
    <property type="match status" value="1"/>
</dbReference>
<dbReference type="GO" id="GO:0003682">
    <property type="term" value="F:chromatin binding"/>
    <property type="evidence" value="ECO:0007669"/>
    <property type="project" value="EnsemblMetazoa"/>
</dbReference>
<dbReference type="SUPFAM" id="SSF55729">
    <property type="entry name" value="Acyl-CoA N-acyltransferases (Nat)"/>
    <property type="match status" value="1"/>
</dbReference>
<dbReference type="GO" id="GO:0141137">
    <property type="term" value="P:positive regulation of gene expression, epigenetic"/>
    <property type="evidence" value="ECO:0007669"/>
    <property type="project" value="EnsemblMetazoa"/>
</dbReference>
<dbReference type="FunFam" id="3.30.60.60:FF:000001">
    <property type="entry name" value="Histone acetyltransferase"/>
    <property type="match status" value="1"/>
</dbReference>
<dbReference type="Proteomes" id="UP000007801">
    <property type="component" value="Unassembled WGS sequence"/>
</dbReference>